<feature type="compositionally biased region" description="Polar residues" evidence="3">
    <location>
        <begin position="210"/>
        <end position="219"/>
    </location>
</feature>
<keyword evidence="1" id="KW-0540">Nuclease</keyword>
<feature type="compositionally biased region" description="Basic residues" evidence="3">
    <location>
        <begin position="186"/>
        <end position="200"/>
    </location>
</feature>
<evidence type="ECO:0000256" key="1">
    <source>
        <dbReference type="ARBA" id="ARBA00022722"/>
    </source>
</evidence>
<gene>
    <name evidence="5" type="ORF">BG011_006660</name>
</gene>
<dbReference type="GO" id="GO:0005634">
    <property type="term" value="C:nucleus"/>
    <property type="evidence" value="ECO:0007669"/>
    <property type="project" value="TreeGrafter"/>
</dbReference>
<dbReference type="PANTHER" id="PTHR13620">
    <property type="entry name" value="3-5 EXONUCLEASE"/>
    <property type="match status" value="1"/>
</dbReference>
<evidence type="ECO:0000259" key="4">
    <source>
        <dbReference type="Pfam" id="PF01612"/>
    </source>
</evidence>
<keyword evidence="6" id="KW-1185">Reference proteome</keyword>
<dbReference type="GO" id="GO:0006139">
    <property type="term" value="P:nucleobase-containing compound metabolic process"/>
    <property type="evidence" value="ECO:0007669"/>
    <property type="project" value="InterPro"/>
</dbReference>
<dbReference type="OrthoDB" id="1920326at2759"/>
<keyword evidence="2" id="KW-0378">Hydrolase</keyword>
<dbReference type="EMBL" id="JAAAJA010000049">
    <property type="protein sequence ID" value="KAG0264496.1"/>
    <property type="molecule type" value="Genomic_DNA"/>
</dbReference>
<evidence type="ECO:0000256" key="2">
    <source>
        <dbReference type="ARBA" id="ARBA00022801"/>
    </source>
</evidence>
<proteinExistence type="predicted"/>
<dbReference type="InterPro" id="IPR002562">
    <property type="entry name" value="3'-5'_exonuclease_dom"/>
</dbReference>
<comment type="caution">
    <text evidence="5">The sequence shown here is derived from an EMBL/GenBank/DDBJ whole genome shotgun (WGS) entry which is preliminary data.</text>
</comment>
<name>A0A9P6U939_9FUNG</name>
<protein>
    <recommendedName>
        <fullName evidence="4">3'-5' exonuclease domain-containing protein</fullName>
    </recommendedName>
</protein>
<evidence type="ECO:0000256" key="3">
    <source>
        <dbReference type="SAM" id="MobiDB-lite"/>
    </source>
</evidence>
<evidence type="ECO:0000313" key="5">
    <source>
        <dbReference type="EMBL" id="KAG0264496.1"/>
    </source>
</evidence>
<dbReference type="SUPFAM" id="SSF53098">
    <property type="entry name" value="Ribonuclease H-like"/>
    <property type="match status" value="1"/>
</dbReference>
<sequence>MFSCALRLSVPVVAFNSPCRCFRSLSTLSLPRPNTATSGRLLKAISGAPSLLGTGSITSSKICNVRSILRPAPRSCTRSVSTNIISQASTPPIDDPIILKKTVKKLSASQKRLAKKSRESTITIKSKDKKKPNNATLTPPAAAAAPPPPPPPITSAVPLSKPVLRSQVTRKKSSDSQNTVETVAKLSHKSRIQPKMRKQHAGQLRRQPAAKSTTQPPHTAESLSVTLQILCEALEEAHVKRVRHVPPVFVAQTYEQAEMAMQLFTEYYRAIKGSPGPVGFDTETTTAFFSRKKYSPSLIQIASQDICLIFPVYRITKQNTDRKLFPPRLKKFLEDPKQLKVGVAAKNDAKELQSAYRVSSAGIINLEDMAAENNVLAVSLAELDAMFGCPGREVIKTKALLKWNWDLENLKSEWTWYAAKDAFAGVAIFHNMRANKLKAEYRPYEQRFPMTESQVVEDVFAFLVKAIGKGKPIQLSTIEGKVILSYVRFQRIYQPCDRAPVIRKYIELLIERGLMIRKSGKESKPIGPDDMVDPSAIPAVHVSEFGKDEDQDVADLRLFLELSSLWDRPTTKRTCISVYAAERACTENRALKGTDALEVMADQDTATKVMEEFLARLVNRKVLTMQKSTLIINPEIEKKCFQLVPPVVPQPLPAKRTSDADMLIPDATLAASSEASEMGTTSSMTIGDESRSGSGSTCSALVAAVPDTSASLVPFVKKARLSEE</sequence>
<accession>A0A9P6U939</accession>
<feature type="region of interest" description="Disordered" evidence="3">
    <location>
        <begin position="108"/>
        <end position="219"/>
    </location>
</feature>
<dbReference type="GO" id="GO:0008408">
    <property type="term" value="F:3'-5' exonuclease activity"/>
    <property type="evidence" value="ECO:0007669"/>
    <property type="project" value="InterPro"/>
</dbReference>
<dbReference type="Gene3D" id="3.30.420.10">
    <property type="entry name" value="Ribonuclease H-like superfamily/Ribonuclease H"/>
    <property type="match status" value="1"/>
</dbReference>
<dbReference type="InterPro" id="IPR012337">
    <property type="entry name" value="RNaseH-like_sf"/>
</dbReference>
<dbReference type="PANTHER" id="PTHR13620:SF104">
    <property type="entry name" value="EXONUCLEASE 3'-5' DOMAIN-CONTAINING PROTEIN 2"/>
    <property type="match status" value="1"/>
</dbReference>
<reference evidence="5" key="1">
    <citation type="journal article" date="2020" name="Fungal Divers.">
        <title>Resolving the Mortierellaceae phylogeny through synthesis of multi-gene phylogenetics and phylogenomics.</title>
        <authorList>
            <person name="Vandepol N."/>
            <person name="Liber J."/>
            <person name="Desiro A."/>
            <person name="Na H."/>
            <person name="Kennedy M."/>
            <person name="Barry K."/>
            <person name="Grigoriev I.V."/>
            <person name="Miller A.N."/>
            <person name="O'Donnell K."/>
            <person name="Stajich J.E."/>
            <person name="Bonito G."/>
        </authorList>
    </citation>
    <scope>NUCLEOTIDE SEQUENCE</scope>
    <source>
        <strain evidence="5">KOD948</strain>
    </source>
</reference>
<feature type="region of interest" description="Disordered" evidence="3">
    <location>
        <begin position="671"/>
        <end position="698"/>
    </location>
</feature>
<dbReference type="AlphaFoldDB" id="A0A9P6U939"/>
<dbReference type="GO" id="GO:0005737">
    <property type="term" value="C:cytoplasm"/>
    <property type="evidence" value="ECO:0007669"/>
    <property type="project" value="TreeGrafter"/>
</dbReference>
<dbReference type="CDD" id="cd06141">
    <property type="entry name" value="WRN_exo"/>
    <property type="match status" value="1"/>
</dbReference>
<feature type="domain" description="3'-5' exonuclease" evidence="4">
    <location>
        <begin position="264"/>
        <end position="433"/>
    </location>
</feature>
<dbReference type="GO" id="GO:0003676">
    <property type="term" value="F:nucleic acid binding"/>
    <property type="evidence" value="ECO:0007669"/>
    <property type="project" value="InterPro"/>
</dbReference>
<dbReference type="Proteomes" id="UP000726737">
    <property type="component" value="Unassembled WGS sequence"/>
</dbReference>
<feature type="compositionally biased region" description="Polar residues" evidence="3">
    <location>
        <begin position="671"/>
        <end position="685"/>
    </location>
</feature>
<evidence type="ECO:0000313" key="6">
    <source>
        <dbReference type="Proteomes" id="UP000726737"/>
    </source>
</evidence>
<dbReference type="InterPro" id="IPR051132">
    <property type="entry name" value="3-5_Exonuclease_domain"/>
</dbReference>
<organism evidence="5 6">
    <name type="scientific">Mortierella polycephala</name>
    <dbReference type="NCBI Taxonomy" id="41804"/>
    <lineage>
        <taxon>Eukaryota</taxon>
        <taxon>Fungi</taxon>
        <taxon>Fungi incertae sedis</taxon>
        <taxon>Mucoromycota</taxon>
        <taxon>Mortierellomycotina</taxon>
        <taxon>Mortierellomycetes</taxon>
        <taxon>Mortierellales</taxon>
        <taxon>Mortierellaceae</taxon>
        <taxon>Mortierella</taxon>
    </lineage>
</organism>
<dbReference type="InterPro" id="IPR036397">
    <property type="entry name" value="RNaseH_sf"/>
</dbReference>
<dbReference type="Pfam" id="PF01612">
    <property type="entry name" value="DNA_pol_A_exo1"/>
    <property type="match status" value="1"/>
</dbReference>